<feature type="non-terminal residue" evidence="1">
    <location>
        <position position="1"/>
    </location>
</feature>
<gene>
    <name evidence="1" type="ORF">LCGC14_2613990</name>
</gene>
<organism evidence="1">
    <name type="scientific">marine sediment metagenome</name>
    <dbReference type="NCBI Taxonomy" id="412755"/>
    <lineage>
        <taxon>unclassified sequences</taxon>
        <taxon>metagenomes</taxon>
        <taxon>ecological metagenomes</taxon>
    </lineage>
</organism>
<accession>A0A0F9A589</accession>
<reference evidence="1" key="1">
    <citation type="journal article" date="2015" name="Nature">
        <title>Complex archaea that bridge the gap between prokaryotes and eukaryotes.</title>
        <authorList>
            <person name="Spang A."/>
            <person name="Saw J.H."/>
            <person name="Jorgensen S.L."/>
            <person name="Zaremba-Niedzwiedzka K."/>
            <person name="Martijn J."/>
            <person name="Lind A.E."/>
            <person name="van Eijk R."/>
            <person name="Schleper C."/>
            <person name="Guy L."/>
            <person name="Ettema T.J."/>
        </authorList>
    </citation>
    <scope>NUCLEOTIDE SEQUENCE</scope>
</reference>
<feature type="non-terminal residue" evidence="1">
    <location>
        <position position="460"/>
    </location>
</feature>
<comment type="caution">
    <text evidence="1">The sequence shown here is derived from an EMBL/GenBank/DDBJ whole genome shotgun (WGS) entry which is preliminary data.</text>
</comment>
<evidence type="ECO:0000313" key="1">
    <source>
        <dbReference type="EMBL" id="KKL04645.1"/>
    </source>
</evidence>
<name>A0A0F9A589_9ZZZZ</name>
<sequence length="460" mass="45931">TRTITMGTPGTLTNATSNGVTATSHTHGITNGLVSGAQGVSVTGSRYVIGGTLAIGLGAITPTSISTGVGTFASVVSMANQSRIIGTGAGNANIAWFGFYDSNGTTRRGYIGDGSSSNDDIYLGADTGDLRLAAAGSIYLVDATYALGGFSGTILTATQATINHDSLANYVANDHIDHSTVSITADGGLTGGGTIGATRGIAVGAGTGITVNTNDIALTAITAGSVTVGALKYNGTTKVAGQLYGGTTVPGNTTRLNYDGNFHAKTFTGQFVNLFISHSSPAPSHVIVEINTDGQMRRQDFASFNADVIHDSLSGFVINEHIDHSTVSVTAGSGLTGGGTIAATRTLAVGAGTGITVNANDVALNTAHSRNVDHSGVSVTAGSGLTGGGTIAATRTLAVGAGTGITVNANDVALTSITAGSATIGTLRYNSTTRVAGQLYGGTTVPISGTRLNYNGYFYP</sequence>
<proteinExistence type="predicted"/>
<dbReference type="AlphaFoldDB" id="A0A0F9A589"/>
<dbReference type="EMBL" id="LAZR01044437">
    <property type="protein sequence ID" value="KKL04645.1"/>
    <property type="molecule type" value="Genomic_DNA"/>
</dbReference>
<protein>
    <submittedName>
        <fullName evidence="1">Uncharacterized protein</fullName>
    </submittedName>
</protein>